<dbReference type="Gene3D" id="1.25.40.10">
    <property type="entry name" value="Tetratricopeptide repeat domain"/>
    <property type="match status" value="2"/>
</dbReference>
<evidence type="ECO:0000256" key="9">
    <source>
        <dbReference type="SAM" id="SignalP"/>
    </source>
</evidence>
<evidence type="ECO:0000313" key="10">
    <source>
        <dbReference type="EMBL" id="TRY13388.1"/>
    </source>
</evidence>
<keyword evidence="11" id="KW-1185">Reference proteome</keyword>
<feature type="signal peptide" evidence="9">
    <location>
        <begin position="1"/>
        <end position="25"/>
    </location>
</feature>
<keyword evidence="2" id="KW-0812">Transmembrane</keyword>
<comment type="similarity">
    <text evidence="7">Belongs to the Tom70 family.</text>
</comment>
<protein>
    <submittedName>
        <fullName evidence="10">Tetratricopeptide repeat protein</fullName>
    </submittedName>
</protein>
<dbReference type="GO" id="GO:0008320">
    <property type="term" value="F:protein transmembrane transporter activity"/>
    <property type="evidence" value="ECO:0007669"/>
    <property type="project" value="TreeGrafter"/>
</dbReference>
<evidence type="ECO:0000256" key="4">
    <source>
        <dbReference type="ARBA" id="ARBA00022803"/>
    </source>
</evidence>
<dbReference type="PROSITE" id="PS50005">
    <property type="entry name" value="TPR"/>
    <property type="match status" value="3"/>
</dbReference>
<feature type="repeat" description="TPR" evidence="8">
    <location>
        <begin position="104"/>
        <end position="137"/>
    </location>
</feature>
<accession>A0A553JLQ7</accession>
<evidence type="ECO:0000256" key="7">
    <source>
        <dbReference type="ARBA" id="ARBA00038030"/>
    </source>
</evidence>
<dbReference type="SUPFAM" id="SSF48452">
    <property type="entry name" value="TPR-like"/>
    <property type="match status" value="2"/>
</dbReference>
<evidence type="ECO:0000256" key="6">
    <source>
        <dbReference type="ARBA" id="ARBA00023136"/>
    </source>
</evidence>
<gene>
    <name evidence="10" type="ORF">FN961_16225</name>
</gene>
<dbReference type="Proteomes" id="UP000318126">
    <property type="component" value="Unassembled WGS sequence"/>
</dbReference>
<keyword evidence="9" id="KW-0732">Signal</keyword>
<proteinExistence type="inferred from homology"/>
<feature type="chain" id="PRO_5022106792" evidence="9">
    <location>
        <begin position="26"/>
        <end position="464"/>
    </location>
</feature>
<dbReference type="RefSeq" id="WP_144041226.1">
    <property type="nucleotide sequence ID" value="NZ_BMPL01000032.1"/>
</dbReference>
<keyword evidence="3" id="KW-0677">Repeat</keyword>
<dbReference type="OrthoDB" id="5699219at2"/>
<reference evidence="11" key="1">
    <citation type="submission" date="2019-07" db="EMBL/GenBank/DDBJ databases">
        <title>Shewanella sp. YLB-08 draft genomic sequence.</title>
        <authorList>
            <person name="Yu L."/>
        </authorList>
    </citation>
    <scope>NUCLEOTIDE SEQUENCE [LARGE SCALE GENOMIC DNA]</scope>
    <source>
        <strain evidence="11">JCM 20706</strain>
    </source>
</reference>
<name>A0A553JLQ7_SHEHA</name>
<evidence type="ECO:0000256" key="5">
    <source>
        <dbReference type="ARBA" id="ARBA00022989"/>
    </source>
</evidence>
<evidence type="ECO:0000256" key="2">
    <source>
        <dbReference type="ARBA" id="ARBA00022692"/>
    </source>
</evidence>
<dbReference type="PANTHER" id="PTHR46208:SF1">
    <property type="entry name" value="MITOCHONDRIAL IMPORT RECEPTOR SUBUNIT TOM70"/>
    <property type="match status" value="1"/>
</dbReference>
<dbReference type="InterPro" id="IPR011990">
    <property type="entry name" value="TPR-like_helical_dom_sf"/>
</dbReference>
<evidence type="ECO:0000313" key="11">
    <source>
        <dbReference type="Proteomes" id="UP000318126"/>
    </source>
</evidence>
<organism evidence="10 11">
    <name type="scientific">Shewanella hanedai</name>
    <name type="common">Alteromonas hanedai</name>
    <dbReference type="NCBI Taxonomy" id="25"/>
    <lineage>
        <taxon>Bacteria</taxon>
        <taxon>Pseudomonadati</taxon>
        <taxon>Pseudomonadota</taxon>
        <taxon>Gammaproteobacteria</taxon>
        <taxon>Alteromonadales</taxon>
        <taxon>Shewanellaceae</taxon>
        <taxon>Shewanella</taxon>
    </lineage>
</organism>
<dbReference type="EMBL" id="VKGK01000020">
    <property type="protein sequence ID" value="TRY13388.1"/>
    <property type="molecule type" value="Genomic_DNA"/>
</dbReference>
<keyword evidence="6" id="KW-0472">Membrane</keyword>
<dbReference type="GO" id="GO:0030943">
    <property type="term" value="F:mitochondrion targeting sequence binding"/>
    <property type="evidence" value="ECO:0007669"/>
    <property type="project" value="TreeGrafter"/>
</dbReference>
<dbReference type="GO" id="GO:0030150">
    <property type="term" value="P:protein import into mitochondrial matrix"/>
    <property type="evidence" value="ECO:0007669"/>
    <property type="project" value="TreeGrafter"/>
</dbReference>
<keyword evidence="5" id="KW-1133">Transmembrane helix</keyword>
<dbReference type="SMART" id="SM00028">
    <property type="entry name" value="TPR"/>
    <property type="match status" value="5"/>
</dbReference>
<dbReference type="Pfam" id="PF13429">
    <property type="entry name" value="TPR_15"/>
    <property type="match status" value="1"/>
</dbReference>
<sequence>MNAKRRIPLSLCCLLTVLSLANANAQVPFDKGSDNGMDLGTVKLVLDKPIWLISSNTPLSVKQEARLDPSEQSLAQKLRPALDKKEYKTALALLEAHSSDKKSAALWQVTGQVNMAMSRWKQAESAFLQAIKVQPGLARSHRSLAALYIKQSTYDKAQQHIRSALALGQQDAQLFGQLAYINLQNSSPWSAINGYQQALLLEPDSRQWQQGLMFALLEAKHFQPAQALVEELLVKRPKDKALWLHRSQISMELGQLDKALSSLEVALRLGDTTAENLLLSAQLHLKQGSVEQSVKRLTQALKSSNVSFEQVASSIEWLAHYGYLTQANKVIKGVSTRGMSARDKGQFYGVKGKIAAQMHSSDKALGYYLKAIKFSPDNGELLLALAEHYRTKSEFGRAELYYLRAEVSADVRVQALVGHAQLAIDQALYSQAITYLNKALQQSPERRDLARNIKVLERLVSQNG</sequence>
<dbReference type="InterPro" id="IPR019734">
    <property type="entry name" value="TPR_rpt"/>
</dbReference>
<evidence type="ECO:0000256" key="3">
    <source>
        <dbReference type="ARBA" id="ARBA00022737"/>
    </source>
</evidence>
<dbReference type="GO" id="GO:0016020">
    <property type="term" value="C:membrane"/>
    <property type="evidence" value="ECO:0007669"/>
    <property type="project" value="UniProtKB-SubCell"/>
</dbReference>
<dbReference type="AlphaFoldDB" id="A0A553JLQ7"/>
<dbReference type="Pfam" id="PF13432">
    <property type="entry name" value="TPR_16"/>
    <property type="match status" value="1"/>
</dbReference>
<evidence type="ECO:0000256" key="1">
    <source>
        <dbReference type="ARBA" id="ARBA00004167"/>
    </source>
</evidence>
<comment type="subcellular location">
    <subcellularLocation>
        <location evidence="1">Membrane</location>
        <topology evidence="1">Single-pass membrane protein</topology>
    </subcellularLocation>
</comment>
<feature type="repeat" description="TPR" evidence="8">
    <location>
        <begin position="138"/>
        <end position="171"/>
    </location>
</feature>
<keyword evidence="4 8" id="KW-0802">TPR repeat</keyword>
<comment type="caution">
    <text evidence="10">The sequence shown here is derived from an EMBL/GenBank/DDBJ whole genome shotgun (WGS) entry which is preliminary data.</text>
</comment>
<dbReference type="PANTHER" id="PTHR46208">
    <property type="entry name" value="MITOCHONDRIAL IMPORT RECEPTOR SUBUNIT TOM70"/>
    <property type="match status" value="1"/>
</dbReference>
<feature type="repeat" description="TPR" evidence="8">
    <location>
        <begin position="345"/>
        <end position="378"/>
    </location>
</feature>
<evidence type="ECO:0000256" key="8">
    <source>
        <dbReference type="PROSITE-ProRule" id="PRU00339"/>
    </source>
</evidence>